<keyword evidence="7" id="KW-1185">Reference proteome</keyword>
<accession>A0AA90PLG6</accession>
<dbReference type="GO" id="GO:0003677">
    <property type="term" value="F:DNA binding"/>
    <property type="evidence" value="ECO:0007669"/>
    <property type="project" value="InterPro"/>
</dbReference>
<dbReference type="InterPro" id="IPR003356">
    <property type="entry name" value="DNA_methylase_A-5"/>
</dbReference>
<protein>
    <submittedName>
        <fullName evidence="5">N-6 DNA methylase</fullName>
    </submittedName>
</protein>
<dbReference type="SUPFAM" id="SSF53335">
    <property type="entry name" value="S-adenosyl-L-methionine-dependent methyltransferases"/>
    <property type="match status" value="1"/>
</dbReference>
<dbReference type="GO" id="GO:0008170">
    <property type="term" value="F:N-methyltransferase activity"/>
    <property type="evidence" value="ECO:0007669"/>
    <property type="project" value="InterPro"/>
</dbReference>
<evidence type="ECO:0000256" key="2">
    <source>
        <dbReference type="ARBA" id="ARBA00022747"/>
    </source>
</evidence>
<dbReference type="Gene3D" id="3.40.50.150">
    <property type="entry name" value="Vaccinia Virus protein VP39"/>
    <property type="match status" value="1"/>
</dbReference>
<evidence type="ECO:0000256" key="1">
    <source>
        <dbReference type="ARBA" id="ARBA00006594"/>
    </source>
</evidence>
<dbReference type="GO" id="GO:0032259">
    <property type="term" value="P:methylation"/>
    <property type="evidence" value="ECO:0007669"/>
    <property type="project" value="UniProtKB-KW"/>
</dbReference>
<dbReference type="PROSITE" id="PS00092">
    <property type="entry name" value="N6_MTASE"/>
    <property type="match status" value="1"/>
</dbReference>
<dbReference type="RefSeq" id="WP_305517246.1">
    <property type="nucleotide sequence ID" value="NZ_JAUPEV010000008.1"/>
</dbReference>
<sequence>MNIDQKHLDKKSTVNLGSYYTPKHLVALVYEMLKGNVVNFPQYTILDSSCGYGSFLQDDIKNRLIGVDIDIEAIKKAKKNINTEFICENSLKDVNRKVFNIKEDEKLVVIGNPPYNDTTSIICSHIKYAPTQIDADIKTRDLGMSFLLSYNKLEADYVCVLHPLSYLIKKSNFSLISKFVKNYKLINGVIFNSQEFSSTSRVTGFPILIGLYQRDCVGMSYDFIKDFDFKVKEGGIFRLNSFDSIANYIHKYPNKKTLKEDEQFVARFYTLRDINALKRNRTFINTHSNNAVYVHEEKFPYYCYIDVFKRYIDKMPYFLGNCDVMIDNERFEEIKECFIEESIRTNSILKDSFKPKGIADVELKIRNYFKELFAKILGEQYAKTFD</sequence>
<dbReference type="EMBL" id="JAUYZK010000008">
    <property type="protein sequence ID" value="MDP2539334.1"/>
    <property type="molecule type" value="Genomic_DNA"/>
</dbReference>
<evidence type="ECO:0000259" key="3">
    <source>
        <dbReference type="Pfam" id="PF02384"/>
    </source>
</evidence>
<keyword evidence="5" id="KW-0489">Methyltransferase</keyword>
<dbReference type="GO" id="GO:0009307">
    <property type="term" value="P:DNA restriction-modification system"/>
    <property type="evidence" value="ECO:0007669"/>
    <property type="project" value="UniProtKB-KW"/>
</dbReference>
<organism evidence="5 6">
    <name type="scientific">Helicobacter cappadocius</name>
    <dbReference type="NCBI Taxonomy" id="3063998"/>
    <lineage>
        <taxon>Bacteria</taxon>
        <taxon>Pseudomonadati</taxon>
        <taxon>Campylobacterota</taxon>
        <taxon>Epsilonproteobacteria</taxon>
        <taxon>Campylobacterales</taxon>
        <taxon>Helicobacteraceae</taxon>
        <taxon>Helicobacter</taxon>
    </lineage>
</organism>
<dbReference type="PRINTS" id="PR00507">
    <property type="entry name" value="N12N6MTFRASE"/>
</dbReference>
<reference evidence="4 6" key="3">
    <citation type="journal article" date="2024" name="Syst. Appl. Microbiol.">
        <title>Helicobacter cappadocius sp. nov., from lizards: The first psychrotrophic Helicobacter species.</title>
        <authorList>
            <person name="Aydin F."/>
            <person name="Tarhane S."/>
            <person name="Karakaya E."/>
            <person name="Abay S."/>
            <person name="Kayman T."/>
            <person name="Guran O."/>
            <person name="Bozkurt E."/>
            <person name="Uzum N."/>
            <person name="Avci A."/>
            <person name="Olgun K."/>
            <person name="Jablonski D."/>
            <person name="Guran C."/>
            <person name="Burcin Saticioglu I."/>
        </authorList>
    </citation>
    <scope>NUCLEOTIDE SEQUENCE [LARGE SCALE GENOMIC DNA]</scope>
    <source>
        <strain evidence="4">Faydin-H75</strain>
        <strain evidence="6">faydin-H76</strain>
    </source>
</reference>
<feature type="domain" description="DNA methylase adenine-specific" evidence="3">
    <location>
        <begin position="12"/>
        <end position="170"/>
    </location>
</feature>
<evidence type="ECO:0000313" key="4">
    <source>
        <dbReference type="EMBL" id="MDO7253402.1"/>
    </source>
</evidence>
<dbReference type="Proteomes" id="UP001177258">
    <property type="component" value="Unassembled WGS sequence"/>
</dbReference>
<keyword evidence="2" id="KW-0680">Restriction system</keyword>
<comment type="similarity">
    <text evidence="1">Belongs to the N(4)/N(6)-methyltransferase family.</text>
</comment>
<evidence type="ECO:0000313" key="6">
    <source>
        <dbReference type="Proteomes" id="UP001177258"/>
    </source>
</evidence>
<proteinExistence type="inferred from homology"/>
<comment type="caution">
    <text evidence="5">The sequence shown here is derived from an EMBL/GenBank/DDBJ whole genome shotgun (WGS) entry which is preliminary data.</text>
</comment>
<gene>
    <name evidence="4" type="ORF">Q5I04_05705</name>
    <name evidence="5" type="ORF">Q5I06_06060</name>
</gene>
<name>A0AA90PLG6_9HELI</name>
<evidence type="ECO:0000313" key="5">
    <source>
        <dbReference type="EMBL" id="MDP2539334.1"/>
    </source>
</evidence>
<dbReference type="AlphaFoldDB" id="A0AA90PLG6"/>
<dbReference type="InterPro" id="IPR002052">
    <property type="entry name" value="DNA_methylase_N6_adenine_CS"/>
</dbReference>
<evidence type="ECO:0000313" key="7">
    <source>
        <dbReference type="Proteomes" id="UP001240777"/>
    </source>
</evidence>
<reference evidence="5 7" key="1">
    <citation type="submission" date="2023-07" db="EMBL/GenBank/DDBJ databases">
        <title>Unpublished Manusciprt.</title>
        <authorList>
            <person name="Aydin F."/>
            <person name="Tarhane S."/>
            <person name="Saticioglu I.B."/>
            <person name="Karakaya E."/>
            <person name="Abay S."/>
            <person name="Guran O."/>
            <person name="Bozkurt E."/>
            <person name="Uzum N."/>
            <person name="Olgun K."/>
            <person name="Jablonski D."/>
        </authorList>
    </citation>
    <scope>NUCLEOTIDE SEQUENCE</scope>
    <source>
        <strain evidence="7">faydin-H75</strain>
        <strain evidence="5">Faydin-H76</strain>
    </source>
</reference>
<dbReference type="EMBL" id="JAUPEV010000008">
    <property type="protein sequence ID" value="MDO7253402.1"/>
    <property type="molecule type" value="Genomic_DNA"/>
</dbReference>
<dbReference type="Pfam" id="PF02384">
    <property type="entry name" value="N6_Mtase"/>
    <property type="match status" value="1"/>
</dbReference>
<dbReference type="InterPro" id="IPR029063">
    <property type="entry name" value="SAM-dependent_MTases_sf"/>
</dbReference>
<reference evidence="4" key="2">
    <citation type="submission" date="2023-07" db="EMBL/GenBank/DDBJ databases">
        <authorList>
            <person name="Aydin F."/>
            <person name="Tarhane S."/>
            <person name="Saticioglu I.B."/>
            <person name="Karakaya E."/>
            <person name="Abay S."/>
            <person name="Guran O."/>
            <person name="Bozkurt E."/>
            <person name="Uzum N."/>
            <person name="Olgun K."/>
            <person name="Jablonski D."/>
        </authorList>
    </citation>
    <scope>NUCLEOTIDE SEQUENCE</scope>
    <source>
        <strain evidence="4">Faydin-H75</strain>
    </source>
</reference>
<dbReference type="Proteomes" id="UP001240777">
    <property type="component" value="Unassembled WGS sequence"/>
</dbReference>
<keyword evidence="5" id="KW-0808">Transferase</keyword>